<dbReference type="OrthoDB" id="9996122at2"/>
<keyword evidence="3" id="KW-1185">Reference proteome</keyword>
<protein>
    <submittedName>
        <fullName evidence="2">Uncharacterized protein</fullName>
    </submittedName>
</protein>
<gene>
    <name evidence="2" type="ORF">PNBC_09510</name>
</gene>
<accession>A0A167E2L0</accession>
<organism evidence="2 3">
    <name type="scientific">Paenibacillus crassostreae</name>
    <dbReference type="NCBI Taxonomy" id="1763538"/>
    <lineage>
        <taxon>Bacteria</taxon>
        <taxon>Bacillati</taxon>
        <taxon>Bacillota</taxon>
        <taxon>Bacilli</taxon>
        <taxon>Bacillales</taxon>
        <taxon>Paenibacillaceae</taxon>
        <taxon>Paenibacillus</taxon>
    </lineage>
</organism>
<feature type="region of interest" description="Disordered" evidence="1">
    <location>
        <begin position="1"/>
        <end position="24"/>
    </location>
</feature>
<evidence type="ECO:0000256" key="1">
    <source>
        <dbReference type="SAM" id="MobiDB-lite"/>
    </source>
</evidence>
<name>A0A167E2L0_9BACL</name>
<reference evidence="2 3" key="1">
    <citation type="submission" date="2016-02" db="EMBL/GenBank/DDBJ databases">
        <title>Paenibacillus sp. LPB0068, isolated from Crassostrea gigas.</title>
        <authorList>
            <person name="Shin S.-K."/>
            <person name="Yi H."/>
        </authorList>
    </citation>
    <scope>NUCLEOTIDE SEQUENCE [LARGE SCALE GENOMIC DNA]</scope>
    <source>
        <strain evidence="2 3">LPB0068</strain>
    </source>
</reference>
<dbReference type="STRING" id="1763538.LPB68_14425"/>
<sequence length="97" mass="11346">MYAPINKELMGMPKTTRKGESVARHGYRRKAISRNPLFYESGVMIIPPPPEDREQIRADMKRVRQELRDSIGQEAYDKRMQEAKDFFKSITGEEVRS</sequence>
<evidence type="ECO:0000313" key="3">
    <source>
        <dbReference type="Proteomes" id="UP000077134"/>
    </source>
</evidence>
<evidence type="ECO:0000313" key="2">
    <source>
        <dbReference type="EMBL" id="OAB75067.1"/>
    </source>
</evidence>
<dbReference type="RefSeq" id="WP_068657498.1">
    <property type="nucleotide sequence ID" value="NZ_LSFN01000013.1"/>
</dbReference>
<dbReference type="EMBL" id="LSFN01000013">
    <property type="protein sequence ID" value="OAB75067.1"/>
    <property type="molecule type" value="Genomic_DNA"/>
</dbReference>
<proteinExistence type="predicted"/>
<dbReference type="AlphaFoldDB" id="A0A167E2L0"/>
<dbReference type="Proteomes" id="UP000077134">
    <property type="component" value="Unassembled WGS sequence"/>
</dbReference>
<dbReference type="KEGG" id="pcx:LPB68_14425"/>
<comment type="caution">
    <text evidence="2">The sequence shown here is derived from an EMBL/GenBank/DDBJ whole genome shotgun (WGS) entry which is preliminary data.</text>
</comment>